<reference evidence="1" key="2">
    <citation type="journal article" date="2022" name="New Phytol.">
        <title>Evolutionary transition to the ectomycorrhizal habit in the genomes of a hyperdiverse lineage of mushroom-forming fungi.</title>
        <authorList>
            <person name="Looney B."/>
            <person name="Miyauchi S."/>
            <person name="Morin E."/>
            <person name="Drula E."/>
            <person name="Courty P.E."/>
            <person name="Kohler A."/>
            <person name="Kuo A."/>
            <person name="LaButti K."/>
            <person name="Pangilinan J."/>
            <person name="Lipzen A."/>
            <person name="Riley R."/>
            <person name="Andreopoulos W."/>
            <person name="He G."/>
            <person name="Johnson J."/>
            <person name="Nolan M."/>
            <person name="Tritt A."/>
            <person name="Barry K.W."/>
            <person name="Grigoriev I.V."/>
            <person name="Nagy L.G."/>
            <person name="Hibbett D."/>
            <person name="Henrissat B."/>
            <person name="Matheny P.B."/>
            <person name="Labbe J."/>
            <person name="Martin F.M."/>
        </authorList>
    </citation>
    <scope>NUCLEOTIDE SEQUENCE</scope>
    <source>
        <strain evidence="1">HHB10654</strain>
    </source>
</reference>
<organism evidence="1 2">
    <name type="scientific">Artomyces pyxidatus</name>
    <dbReference type="NCBI Taxonomy" id="48021"/>
    <lineage>
        <taxon>Eukaryota</taxon>
        <taxon>Fungi</taxon>
        <taxon>Dikarya</taxon>
        <taxon>Basidiomycota</taxon>
        <taxon>Agaricomycotina</taxon>
        <taxon>Agaricomycetes</taxon>
        <taxon>Russulales</taxon>
        <taxon>Auriscalpiaceae</taxon>
        <taxon>Artomyces</taxon>
    </lineage>
</organism>
<sequence length="110" mass="12198">MRVICIVVAWATEYRPDRAEESKEHEDQSLILGTAALTLLVLLGPLAAALDFALTLPFPFLAHFARTLAYTLAAACAFTLVHPRRLSPFFRGTPFLRVSNLLAYPLSGRR</sequence>
<protein>
    <submittedName>
        <fullName evidence="1">Uncharacterized protein</fullName>
    </submittedName>
</protein>
<comment type="caution">
    <text evidence="1">The sequence shown here is derived from an EMBL/GenBank/DDBJ whole genome shotgun (WGS) entry which is preliminary data.</text>
</comment>
<keyword evidence="2" id="KW-1185">Reference proteome</keyword>
<proteinExistence type="predicted"/>
<reference evidence="1" key="1">
    <citation type="submission" date="2021-03" db="EMBL/GenBank/DDBJ databases">
        <authorList>
            <consortium name="DOE Joint Genome Institute"/>
            <person name="Ahrendt S."/>
            <person name="Looney B.P."/>
            <person name="Miyauchi S."/>
            <person name="Morin E."/>
            <person name="Drula E."/>
            <person name="Courty P.E."/>
            <person name="Chicoki N."/>
            <person name="Fauchery L."/>
            <person name="Kohler A."/>
            <person name="Kuo A."/>
            <person name="Labutti K."/>
            <person name="Pangilinan J."/>
            <person name="Lipzen A."/>
            <person name="Riley R."/>
            <person name="Andreopoulos W."/>
            <person name="He G."/>
            <person name="Johnson J."/>
            <person name="Barry K.W."/>
            <person name="Grigoriev I.V."/>
            <person name="Nagy L."/>
            <person name="Hibbett D."/>
            <person name="Henrissat B."/>
            <person name="Matheny P.B."/>
            <person name="Labbe J."/>
            <person name="Martin F."/>
        </authorList>
    </citation>
    <scope>NUCLEOTIDE SEQUENCE</scope>
    <source>
        <strain evidence="1">HHB10654</strain>
    </source>
</reference>
<evidence type="ECO:0000313" key="1">
    <source>
        <dbReference type="EMBL" id="KAI0062029.1"/>
    </source>
</evidence>
<accession>A0ACB8SZY1</accession>
<dbReference type="EMBL" id="MU277209">
    <property type="protein sequence ID" value="KAI0062029.1"/>
    <property type="molecule type" value="Genomic_DNA"/>
</dbReference>
<evidence type="ECO:0000313" key="2">
    <source>
        <dbReference type="Proteomes" id="UP000814140"/>
    </source>
</evidence>
<name>A0ACB8SZY1_9AGAM</name>
<gene>
    <name evidence="1" type="ORF">BV25DRAFT_1825897</name>
</gene>
<dbReference type="Proteomes" id="UP000814140">
    <property type="component" value="Unassembled WGS sequence"/>
</dbReference>